<dbReference type="SUPFAM" id="SSF53098">
    <property type="entry name" value="Ribonuclease H-like"/>
    <property type="match status" value="1"/>
</dbReference>
<protein>
    <recommendedName>
        <fullName evidence="2">Integrase catalytic domain-containing protein</fullName>
    </recommendedName>
</protein>
<feature type="domain" description="Integrase catalytic" evidence="2">
    <location>
        <begin position="1"/>
        <end position="87"/>
    </location>
</feature>
<feature type="non-terminal residue" evidence="3">
    <location>
        <position position="556"/>
    </location>
</feature>
<proteinExistence type="predicted"/>
<dbReference type="InterPro" id="IPR036397">
    <property type="entry name" value="RNaseH_sf"/>
</dbReference>
<dbReference type="InterPro" id="IPR001584">
    <property type="entry name" value="Integrase_cat-core"/>
</dbReference>
<evidence type="ECO:0000256" key="1">
    <source>
        <dbReference type="SAM" id="MobiDB-lite"/>
    </source>
</evidence>
<organism evidence="3">
    <name type="scientific">Lygus hesperus</name>
    <name type="common">Western plant bug</name>
    <dbReference type="NCBI Taxonomy" id="30085"/>
    <lineage>
        <taxon>Eukaryota</taxon>
        <taxon>Metazoa</taxon>
        <taxon>Ecdysozoa</taxon>
        <taxon>Arthropoda</taxon>
        <taxon>Hexapoda</taxon>
        <taxon>Insecta</taxon>
        <taxon>Pterygota</taxon>
        <taxon>Neoptera</taxon>
        <taxon>Paraneoptera</taxon>
        <taxon>Hemiptera</taxon>
        <taxon>Heteroptera</taxon>
        <taxon>Panheteroptera</taxon>
        <taxon>Cimicomorpha</taxon>
        <taxon>Miridae</taxon>
        <taxon>Mirini</taxon>
        <taxon>Lygus</taxon>
    </lineage>
</organism>
<name>A0A0K8SWC2_LYGHE</name>
<dbReference type="InterPro" id="IPR057670">
    <property type="entry name" value="SH3_retrovirus"/>
</dbReference>
<dbReference type="PANTHER" id="PTHR11439:SF467">
    <property type="entry name" value="INTEGRASE CATALYTIC DOMAIN-CONTAINING PROTEIN"/>
    <property type="match status" value="1"/>
</dbReference>
<dbReference type="AlphaFoldDB" id="A0A0K8SWC2"/>
<feature type="compositionally biased region" description="Basic and acidic residues" evidence="1">
    <location>
        <begin position="176"/>
        <end position="213"/>
    </location>
</feature>
<accession>A0A0K8SWC2</accession>
<feature type="region of interest" description="Disordered" evidence="1">
    <location>
        <begin position="175"/>
        <end position="226"/>
    </location>
</feature>
<dbReference type="InterPro" id="IPR012337">
    <property type="entry name" value="RNaseH-like_sf"/>
</dbReference>
<dbReference type="EMBL" id="GBRD01008322">
    <property type="protein sequence ID" value="JAG57499.1"/>
    <property type="molecule type" value="Transcribed_RNA"/>
</dbReference>
<dbReference type="GO" id="GO:0015074">
    <property type="term" value="P:DNA integration"/>
    <property type="evidence" value="ECO:0007669"/>
    <property type="project" value="InterPro"/>
</dbReference>
<dbReference type="Pfam" id="PF25597">
    <property type="entry name" value="SH3_retrovirus"/>
    <property type="match status" value="1"/>
</dbReference>
<dbReference type="GO" id="GO:0003676">
    <property type="term" value="F:nucleic acid binding"/>
    <property type="evidence" value="ECO:0007669"/>
    <property type="project" value="InterPro"/>
</dbReference>
<dbReference type="PROSITE" id="PS50994">
    <property type="entry name" value="INTEGRASE"/>
    <property type="match status" value="1"/>
</dbReference>
<dbReference type="CDD" id="cd09272">
    <property type="entry name" value="RNase_HI_RT_Ty1"/>
    <property type="match status" value="1"/>
</dbReference>
<dbReference type="PANTHER" id="PTHR11439">
    <property type="entry name" value="GAG-POL-RELATED RETROTRANSPOSON"/>
    <property type="match status" value="1"/>
</dbReference>
<sequence length="556" mass="64795">VNKELRDLLENLGIRHQRTVRYTPQQNGKAEREMRTVNDLARSLLYNRKMDLRLWAEAVNYSVYTLNRTGKSEVKGKTPFELWRGKKPSVSHFRVFGTEAYMHVPKQLRKKWDAKSEKGIFVGYCENVKGYRIWFRKENKLEISRDVVFLDELHKPEDQNENSRESGEFVVVQVEPAKERRSEPEHEEQQEHQERIEGEILDQVQDRNEQEQHGEEEEHQEEIQGANLNQEQQVSNQPYNLRDRQNINPPARYPSMMVAQQVTDEPMTYEQAVSGEEAEHWKEAMKEEYEALINNGMWELTELPSANKTPLDNRWVFRKKLAADGLQFKMEECKPVATPGEKMITESKPAVGVPYREAIGSLIYLSVATRPDISYSVSFLSQFLEKPQDHHWQGVKRILRYLKGTMKHGLHFGGGQCTQLRVYSDADYAGDQTDRRSTSGFVALLGNCAVAWGSRKQKSVALSTTESEFVAACHSVKELVWLRNLWDELRGKDNKKLPVVLMDNQSAIKLIQNPEFHKRSKHIDVQYFFIREKFYDKLFSLEYVETSEQVADIFTK</sequence>
<feature type="non-terminal residue" evidence="3">
    <location>
        <position position="1"/>
    </location>
</feature>
<evidence type="ECO:0000313" key="3">
    <source>
        <dbReference type="EMBL" id="JAG57499.1"/>
    </source>
</evidence>
<dbReference type="Gene3D" id="3.30.420.10">
    <property type="entry name" value="Ribonuclease H-like superfamily/Ribonuclease H"/>
    <property type="match status" value="1"/>
</dbReference>
<reference evidence="3" key="1">
    <citation type="submission" date="2014-09" db="EMBL/GenBank/DDBJ databases">
        <authorList>
            <person name="Magalhaes I.L.F."/>
            <person name="Oliveira U."/>
            <person name="Santos F.R."/>
            <person name="Vidigal T.H.D.A."/>
            <person name="Brescovit A.D."/>
            <person name="Santos A.J."/>
        </authorList>
    </citation>
    <scope>NUCLEOTIDE SEQUENCE</scope>
</reference>
<evidence type="ECO:0000259" key="2">
    <source>
        <dbReference type="PROSITE" id="PS50994"/>
    </source>
</evidence>